<keyword evidence="6 8" id="KW-1133">Transmembrane helix</keyword>
<organism evidence="9 10">
    <name type="scientific">Marinicrinis sediminis</name>
    <dbReference type="NCBI Taxonomy" id="1652465"/>
    <lineage>
        <taxon>Bacteria</taxon>
        <taxon>Bacillati</taxon>
        <taxon>Bacillota</taxon>
        <taxon>Bacilli</taxon>
        <taxon>Bacillales</taxon>
        <taxon>Paenibacillaceae</taxon>
    </lineage>
</organism>
<accession>A0ABW5R652</accession>
<keyword evidence="5" id="KW-0862">Zinc</keyword>
<reference evidence="10" key="1">
    <citation type="journal article" date="2019" name="Int. J. Syst. Evol. Microbiol.">
        <title>The Global Catalogue of Microorganisms (GCM) 10K type strain sequencing project: providing services to taxonomists for standard genome sequencing and annotation.</title>
        <authorList>
            <consortium name="The Broad Institute Genomics Platform"/>
            <consortium name="The Broad Institute Genome Sequencing Center for Infectious Disease"/>
            <person name="Wu L."/>
            <person name="Ma J."/>
        </authorList>
    </citation>
    <scope>NUCLEOTIDE SEQUENCE [LARGE SCALE GENOMIC DNA]</scope>
    <source>
        <strain evidence="10">KCTC 33676</strain>
    </source>
</reference>
<dbReference type="Pfam" id="PF02535">
    <property type="entry name" value="Zip"/>
    <property type="match status" value="1"/>
</dbReference>
<feature type="transmembrane region" description="Helical" evidence="8">
    <location>
        <begin position="6"/>
        <end position="26"/>
    </location>
</feature>
<evidence type="ECO:0000256" key="8">
    <source>
        <dbReference type="SAM" id="Phobius"/>
    </source>
</evidence>
<name>A0ABW5R652_9BACL</name>
<evidence type="ECO:0000313" key="9">
    <source>
        <dbReference type="EMBL" id="MFD2670547.1"/>
    </source>
</evidence>
<dbReference type="PANTHER" id="PTHR11040:SF211">
    <property type="entry name" value="ZINC TRANSPORTER ZIP11"/>
    <property type="match status" value="1"/>
</dbReference>
<evidence type="ECO:0000256" key="4">
    <source>
        <dbReference type="ARBA" id="ARBA00022692"/>
    </source>
</evidence>
<evidence type="ECO:0000256" key="5">
    <source>
        <dbReference type="ARBA" id="ARBA00022833"/>
    </source>
</evidence>
<feature type="transmembrane region" description="Helical" evidence="8">
    <location>
        <begin position="106"/>
        <end position="128"/>
    </location>
</feature>
<dbReference type="RefSeq" id="WP_379927936.1">
    <property type="nucleotide sequence ID" value="NZ_JBHUMM010000002.1"/>
</dbReference>
<dbReference type="InterPro" id="IPR003689">
    <property type="entry name" value="ZIP"/>
</dbReference>
<gene>
    <name evidence="9" type="ORF">ACFSUC_02855</name>
</gene>
<comment type="subcellular location">
    <subcellularLocation>
        <location evidence="1">Cell membrane</location>
        <topology evidence="1">Multi-pass membrane protein</topology>
    </subcellularLocation>
</comment>
<keyword evidence="7 8" id="KW-0472">Membrane</keyword>
<feature type="transmembrane region" description="Helical" evidence="8">
    <location>
        <begin position="166"/>
        <end position="189"/>
    </location>
</feature>
<evidence type="ECO:0000256" key="6">
    <source>
        <dbReference type="ARBA" id="ARBA00022989"/>
    </source>
</evidence>
<feature type="transmembrane region" description="Helical" evidence="8">
    <location>
        <begin position="195"/>
        <end position="215"/>
    </location>
</feature>
<dbReference type="EMBL" id="JBHUMM010000002">
    <property type="protein sequence ID" value="MFD2670547.1"/>
    <property type="molecule type" value="Genomic_DNA"/>
</dbReference>
<dbReference type="Proteomes" id="UP001597497">
    <property type="component" value="Unassembled WGS sequence"/>
</dbReference>
<evidence type="ECO:0000256" key="2">
    <source>
        <dbReference type="ARBA" id="ARBA00006939"/>
    </source>
</evidence>
<keyword evidence="3" id="KW-1003">Cell membrane</keyword>
<protein>
    <submittedName>
        <fullName evidence="9">ZIP family metal transporter</fullName>
    </submittedName>
</protein>
<feature type="transmembrane region" description="Helical" evidence="8">
    <location>
        <begin position="38"/>
        <end position="58"/>
    </location>
</feature>
<comment type="similarity">
    <text evidence="2">Belongs to the ZIP transporter (TC 2.A.5) family.</text>
</comment>
<dbReference type="PANTHER" id="PTHR11040">
    <property type="entry name" value="ZINC/IRON TRANSPORTER"/>
    <property type="match status" value="1"/>
</dbReference>
<evidence type="ECO:0000256" key="3">
    <source>
        <dbReference type="ARBA" id="ARBA00022475"/>
    </source>
</evidence>
<sequence>MEFHILWGGMLATGGCTLLGALPAMLVRTVTHRFKDMLLAYTAGIMVTASIYSLIPSALEMSNLTILCLGVLTGTLMLTLLEYLIPHHDLDHQLPVRGPHVERGTILFISAMALHNLPEGLSVGVSFASADMELAAVVSFAIGLQNIPEGALIAFYLLASHVRRRYALLLTACTGLMELVAFLAGYSFSQSVDRFVPYGLAFAAGAMLFIVYKELIPESHGDGHERIATFAFMAGLLSMIIMTHLLES</sequence>
<evidence type="ECO:0000256" key="7">
    <source>
        <dbReference type="ARBA" id="ARBA00023136"/>
    </source>
</evidence>
<evidence type="ECO:0000313" key="10">
    <source>
        <dbReference type="Proteomes" id="UP001597497"/>
    </source>
</evidence>
<feature type="transmembrane region" description="Helical" evidence="8">
    <location>
        <begin position="64"/>
        <end position="85"/>
    </location>
</feature>
<feature type="transmembrane region" description="Helical" evidence="8">
    <location>
        <begin position="227"/>
        <end position="246"/>
    </location>
</feature>
<comment type="caution">
    <text evidence="9">The sequence shown here is derived from an EMBL/GenBank/DDBJ whole genome shotgun (WGS) entry which is preliminary data.</text>
</comment>
<keyword evidence="10" id="KW-1185">Reference proteome</keyword>
<proteinExistence type="inferred from homology"/>
<feature type="transmembrane region" description="Helical" evidence="8">
    <location>
        <begin position="134"/>
        <end position="159"/>
    </location>
</feature>
<evidence type="ECO:0000256" key="1">
    <source>
        <dbReference type="ARBA" id="ARBA00004651"/>
    </source>
</evidence>
<keyword evidence="4 8" id="KW-0812">Transmembrane</keyword>